<dbReference type="Proteomes" id="UP000299102">
    <property type="component" value="Unassembled WGS sequence"/>
</dbReference>
<name>A0A4C1YQG2_EUMVA</name>
<gene>
    <name evidence="2" type="ORF">EVAR_25724_1</name>
</gene>
<dbReference type="AlphaFoldDB" id="A0A4C1YQG2"/>
<evidence type="ECO:0000313" key="2">
    <source>
        <dbReference type="EMBL" id="GBP78388.1"/>
    </source>
</evidence>
<evidence type="ECO:0000256" key="1">
    <source>
        <dbReference type="SAM" id="MobiDB-lite"/>
    </source>
</evidence>
<proteinExistence type="predicted"/>
<comment type="caution">
    <text evidence="2">The sequence shown here is derived from an EMBL/GenBank/DDBJ whole genome shotgun (WGS) entry which is preliminary data.</text>
</comment>
<feature type="region of interest" description="Disordered" evidence="1">
    <location>
        <begin position="1"/>
        <end position="37"/>
    </location>
</feature>
<reference evidence="2 3" key="1">
    <citation type="journal article" date="2019" name="Commun. Biol.">
        <title>The bagworm genome reveals a unique fibroin gene that provides high tensile strength.</title>
        <authorList>
            <person name="Kono N."/>
            <person name="Nakamura H."/>
            <person name="Ohtoshi R."/>
            <person name="Tomita M."/>
            <person name="Numata K."/>
            <person name="Arakawa K."/>
        </authorList>
    </citation>
    <scope>NUCLEOTIDE SEQUENCE [LARGE SCALE GENOMIC DNA]</scope>
</reference>
<organism evidence="2 3">
    <name type="scientific">Eumeta variegata</name>
    <name type="common">Bagworm moth</name>
    <name type="synonym">Eumeta japonica</name>
    <dbReference type="NCBI Taxonomy" id="151549"/>
    <lineage>
        <taxon>Eukaryota</taxon>
        <taxon>Metazoa</taxon>
        <taxon>Ecdysozoa</taxon>
        <taxon>Arthropoda</taxon>
        <taxon>Hexapoda</taxon>
        <taxon>Insecta</taxon>
        <taxon>Pterygota</taxon>
        <taxon>Neoptera</taxon>
        <taxon>Endopterygota</taxon>
        <taxon>Lepidoptera</taxon>
        <taxon>Glossata</taxon>
        <taxon>Ditrysia</taxon>
        <taxon>Tineoidea</taxon>
        <taxon>Psychidae</taxon>
        <taxon>Oiketicinae</taxon>
        <taxon>Eumeta</taxon>
    </lineage>
</organism>
<dbReference type="EMBL" id="BGZK01001367">
    <property type="protein sequence ID" value="GBP78388.1"/>
    <property type="molecule type" value="Genomic_DNA"/>
</dbReference>
<feature type="non-terminal residue" evidence="2">
    <location>
        <position position="37"/>
    </location>
</feature>
<keyword evidence="3" id="KW-1185">Reference proteome</keyword>
<sequence>MESLEAPPHRVGPHRPMSKRPQKPLHKLCRRQADVDV</sequence>
<protein>
    <submittedName>
        <fullName evidence="2">Uncharacterized protein</fullName>
    </submittedName>
</protein>
<evidence type="ECO:0000313" key="3">
    <source>
        <dbReference type="Proteomes" id="UP000299102"/>
    </source>
</evidence>
<accession>A0A4C1YQG2</accession>
<feature type="compositionally biased region" description="Basic residues" evidence="1">
    <location>
        <begin position="11"/>
        <end position="30"/>
    </location>
</feature>